<accession>A0ACC0UZ86</accession>
<gene>
    <name evidence="1" type="ORF">N3K66_005737</name>
</gene>
<comment type="caution">
    <text evidence="1">The sequence shown here is derived from an EMBL/GenBank/DDBJ whole genome shotgun (WGS) entry which is preliminary data.</text>
</comment>
<dbReference type="Proteomes" id="UP001163324">
    <property type="component" value="Chromosome 5"/>
</dbReference>
<protein>
    <submittedName>
        <fullName evidence="1">Uncharacterized protein</fullName>
    </submittedName>
</protein>
<evidence type="ECO:0000313" key="1">
    <source>
        <dbReference type="EMBL" id="KAI9899276.1"/>
    </source>
</evidence>
<name>A0ACC0UZ86_9HYPO</name>
<keyword evidence="2" id="KW-1185">Reference proteome</keyword>
<evidence type="ECO:0000313" key="2">
    <source>
        <dbReference type="Proteomes" id="UP001163324"/>
    </source>
</evidence>
<organism evidence="1 2">
    <name type="scientific">Trichothecium roseum</name>
    <dbReference type="NCBI Taxonomy" id="47278"/>
    <lineage>
        <taxon>Eukaryota</taxon>
        <taxon>Fungi</taxon>
        <taxon>Dikarya</taxon>
        <taxon>Ascomycota</taxon>
        <taxon>Pezizomycotina</taxon>
        <taxon>Sordariomycetes</taxon>
        <taxon>Hypocreomycetidae</taxon>
        <taxon>Hypocreales</taxon>
        <taxon>Hypocreales incertae sedis</taxon>
        <taxon>Trichothecium</taxon>
    </lineage>
</organism>
<sequence>MVVHKVVILGDGGVGKTGFAIQMSLGQFVDTYDPTIEDSYQKRIVVDGVPCKLDILDTAGQEEYTALRYQWIRDGDAFILMYSISSRSSLKRVRGLYRQIQRVKESAGSSKGSHGVPWEPLPIPIVLVGNKADLILGREVSIEEGSSVATSLGVDFLEASAKEFHNVEESFFNLIRLLRHQRSSTLSDTSGTSPSGTTTTYPVSKTIWGTQRISMPPEENSTVSGRSRLATSLVSAVKSNDERLVLAYIEAGVDVNCHSGSDGSPLHASAAAGFVNIVNILLKNGASVNTCGPTAGCMGQL</sequence>
<proteinExistence type="predicted"/>
<reference evidence="1" key="1">
    <citation type="submission" date="2022-10" db="EMBL/GenBank/DDBJ databases">
        <title>Complete Genome of Trichothecium roseum strain YXFP-22015, a Plant Pathogen Isolated from Citrus.</title>
        <authorList>
            <person name="Wang Y."/>
            <person name="Zhu L."/>
        </authorList>
    </citation>
    <scope>NUCLEOTIDE SEQUENCE</scope>
    <source>
        <strain evidence="1">YXFP-22015</strain>
    </source>
</reference>
<dbReference type="EMBL" id="CM047944">
    <property type="protein sequence ID" value="KAI9899276.1"/>
    <property type="molecule type" value="Genomic_DNA"/>
</dbReference>